<keyword evidence="1" id="KW-0812">Transmembrane</keyword>
<protein>
    <submittedName>
        <fullName evidence="2">Uncharacterized protein</fullName>
    </submittedName>
</protein>
<evidence type="ECO:0000256" key="1">
    <source>
        <dbReference type="SAM" id="Phobius"/>
    </source>
</evidence>
<dbReference type="EMBL" id="SULG01000005">
    <property type="protein sequence ID" value="TLD43222.1"/>
    <property type="molecule type" value="Genomic_DNA"/>
</dbReference>
<reference evidence="2 3" key="1">
    <citation type="submission" date="2019-04" db="EMBL/GenBank/DDBJ databases">
        <title>Genome of a novel bacterium Candidatus Jettenia ecosi reconstructed from metagenome of an anammox bioreactor.</title>
        <authorList>
            <person name="Mardanov A.V."/>
            <person name="Beletsky A.V."/>
            <person name="Ravin N.V."/>
            <person name="Botchkova E.A."/>
            <person name="Litti Y.V."/>
            <person name="Nozhevnikova A.N."/>
        </authorList>
    </citation>
    <scope>NUCLEOTIDE SEQUENCE [LARGE SCALE GENOMIC DNA]</scope>
    <source>
        <strain evidence="2">J2</strain>
    </source>
</reference>
<keyword evidence="1" id="KW-1133">Transmembrane helix</keyword>
<accession>A0A533QF25</accession>
<evidence type="ECO:0000313" key="2">
    <source>
        <dbReference type="EMBL" id="TLD43222.1"/>
    </source>
</evidence>
<proteinExistence type="predicted"/>
<comment type="caution">
    <text evidence="2">The sequence shown here is derived from an EMBL/GenBank/DDBJ whole genome shotgun (WGS) entry which is preliminary data.</text>
</comment>
<name>A0A533QF25_9BACT</name>
<gene>
    <name evidence="2" type="ORF">JETT_0391</name>
</gene>
<dbReference type="Proteomes" id="UP000319783">
    <property type="component" value="Unassembled WGS sequence"/>
</dbReference>
<sequence>MGIGLLIKFYNTRASFVVMSILLFVGVGLGIRVATRMRTLPLTSDQIEAS</sequence>
<keyword evidence="1" id="KW-0472">Membrane</keyword>
<evidence type="ECO:0000313" key="3">
    <source>
        <dbReference type="Proteomes" id="UP000319783"/>
    </source>
</evidence>
<feature type="transmembrane region" description="Helical" evidence="1">
    <location>
        <begin position="14"/>
        <end position="34"/>
    </location>
</feature>
<organism evidence="2 3">
    <name type="scientific">Candidatus Jettenia ecosi</name>
    <dbReference type="NCBI Taxonomy" id="2494326"/>
    <lineage>
        <taxon>Bacteria</taxon>
        <taxon>Pseudomonadati</taxon>
        <taxon>Planctomycetota</taxon>
        <taxon>Candidatus Brocadiia</taxon>
        <taxon>Candidatus Brocadiales</taxon>
        <taxon>Candidatus Brocadiaceae</taxon>
        <taxon>Candidatus Jettenia</taxon>
    </lineage>
</organism>
<dbReference type="AlphaFoldDB" id="A0A533QF25"/>